<reference evidence="2 3" key="1">
    <citation type="submission" date="2018-08" db="EMBL/GenBank/DDBJ databases">
        <title>Mucilaginibacter terrae sp. nov., isolated from manganese diggings.</title>
        <authorList>
            <person name="Huang Y."/>
            <person name="Zhou Z."/>
        </authorList>
    </citation>
    <scope>NUCLEOTIDE SEQUENCE [LARGE SCALE GENOMIC DNA]</scope>
    <source>
        <strain evidence="2 3">ZH6</strain>
    </source>
</reference>
<dbReference type="Proteomes" id="UP000260823">
    <property type="component" value="Unassembled WGS sequence"/>
</dbReference>
<evidence type="ECO:0000313" key="3">
    <source>
        <dbReference type="Proteomes" id="UP000260823"/>
    </source>
</evidence>
<dbReference type="AlphaFoldDB" id="A0A3E2NUW9"/>
<accession>A0A3E2NUW9</accession>
<dbReference type="RefSeq" id="WP_117381671.1">
    <property type="nucleotide sequence ID" value="NZ_QWDE01000001.1"/>
</dbReference>
<proteinExistence type="predicted"/>
<feature type="transmembrane region" description="Helical" evidence="1">
    <location>
        <begin position="378"/>
        <end position="395"/>
    </location>
</feature>
<keyword evidence="1" id="KW-0812">Transmembrane</keyword>
<name>A0A3E2NUW9_9SPHI</name>
<evidence type="ECO:0000313" key="2">
    <source>
        <dbReference type="EMBL" id="RFZ84769.1"/>
    </source>
</evidence>
<organism evidence="2 3">
    <name type="scientific">Mucilaginibacter terrenus</name>
    <dbReference type="NCBI Taxonomy" id="2482727"/>
    <lineage>
        <taxon>Bacteria</taxon>
        <taxon>Pseudomonadati</taxon>
        <taxon>Bacteroidota</taxon>
        <taxon>Sphingobacteriia</taxon>
        <taxon>Sphingobacteriales</taxon>
        <taxon>Sphingobacteriaceae</taxon>
        <taxon>Mucilaginibacter</taxon>
    </lineage>
</organism>
<keyword evidence="1" id="KW-0472">Membrane</keyword>
<protein>
    <submittedName>
        <fullName evidence="2">Uncharacterized protein</fullName>
    </submittedName>
</protein>
<keyword evidence="3" id="KW-1185">Reference proteome</keyword>
<comment type="caution">
    <text evidence="2">The sequence shown here is derived from an EMBL/GenBank/DDBJ whole genome shotgun (WGS) entry which is preliminary data.</text>
</comment>
<keyword evidence="1" id="KW-1133">Transmembrane helix</keyword>
<dbReference type="EMBL" id="QWDE01000001">
    <property type="protein sequence ID" value="RFZ84769.1"/>
    <property type="molecule type" value="Genomic_DNA"/>
</dbReference>
<evidence type="ECO:0000256" key="1">
    <source>
        <dbReference type="SAM" id="Phobius"/>
    </source>
</evidence>
<gene>
    <name evidence="2" type="ORF">DYU05_03955</name>
</gene>
<sequence>MIANSDTTSTPTILDSVPNVGQPVYAAPMPIPAPTVGSSNNNQVPKTGIVASINTYDADDDSEFEPRFWDSEDVLDESAFLGINFKKVGHALGNAGRFVLHNVGSAGKFYIRHLTPYGQIEKLDNDDFTGSDLYSNYMGIDLDAVAPNFAAIIKKAGESGVLHVPTRILTNRVYHNHLVETQPSNYTGDDYSDFTGLSEADLHKHQAFFNSLTPAEQDVYSDFLGINFKKIGKAIGSAFKAVGKAGKFVGKTVGKVGGFVGKTIGKGAVGLGKLAGKGIKLGLKVLASQAGLDQQTDMSNGVVMPANWGAGAYGAANEDWNPELGDIDQEYNPDLQDDYAYGSQLDDLADQPNRSSARELIEDALGPRPEPVQSGPSIWLFVALAAFLGIGYYLVKHKKV</sequence>